<keyword evidence="4" id="KW-1185">Reference proteome</keyword>
<evidence type="ECO:0000313" key="3">
    <source>
        <dbReference type="EMBL" id="QCT71489.1"/>
    </source>
</evidence>
<comment type="similarity">
    <text evidence="1">Belongs to the GppA/Ppx family.</text>
</comment>
<accession>A0A4P9C7I8</accession>
<dbReference type="CDD" id="cd24054">
    <property type="entry name" value="ASKHA_NBD_AaPPX-GppA_MtPPX2-like"/>
    <property type="match status" value="1"/>
</dbReference>
<feature type="domain" description="Ppx/GppA phosphatase N-terminal" evidence="2">
    <location>
        <begin position="28"/>
        <end position="311"/>
    </location>
</feature>
<name>A0A4P9C7I8_EUBML</name>
<dbReference type="Gene3D" id="3.30.420.150">
    <property type="entry name" value="Exopolyphosphatase. Domain 2"/>
    <property type="match status" value="1"/>
</dbReference>
<dbReference type="SUPFAM" id="SSF53067">
    <property type="entry name" value="Actin-like ATPase domain"/>
    <property type="match status" value="2"/>
</dbReference>
<dbReference type="EMBL" id="CP029487">
    <property type="protein sequence ID" value="QCT71489.1"/>
    <property type="molecule type" value="Genomic_DNA"/>
</dbReference>
<evidence type="ECO:0000256" key="1">
    <source>
        <dbReference type="ARBA" id="ARBA00007125"/>
    </source>
</evidence>
<organism evidence="3 4">
    <name type="scientific">Eubacterium maltosivorans</name>
    <dbReference type="NCBI Taxonomy" id="2041044"/>
    <lineage>
        <taxon>Bacteria</taxon>
        <taxon>Bacillati</taxon>
        <taxon>Bacillota</taxon>
        <taxon>Clostridia</taxon>
        <taxon>Eubacteriales</taxon>
        <taxon>Eubacteriaceae</taxon>
        <taxon>Eubacterium</taxon>
    </lineage>
</organism>
<evidence type="ECO:0000313" key="4">
    <source>
        <dbReference type="Proteomes" id="UP000218387"/>
    </source>
</evidence>
<gene>
    <name evidence="3" type="ORF">CPZ25_009185</name>
</gene>
<dbReference type="InterPro" id="IPR050273">
    <property type="entry name" value="GppA/Ppx_hydrolase"/>
</dbReference>
<reference evidence="3 4" key="1">
    <citation type="submission" date="2018-05" db="EMBL/GenBank/DDBJ databases">
        <title>Genome comparison of Eubacterium sp.</title>
        <authorList>
            <person name="Feng Y."/>
            <person name="Sanchez-Andrea I."/>
            <person name="Stams A.J.M."/>
            <person name="De Vos W.M."/>
        </authorList>
    </citation>
    <scope>NUCLEOTIDE SEQUENCE [LARGE SCALE GENOMIC DNA]</scope>
    <source>
        <strain evidence="3 4">YI</strain>
    </source>
</reference>
<dbReference type="RefSeq" id="WP_096920252.1">
    <property type="nucleotide sequence ID" value="NZ_CP029487.1"/>
</dbReference>
<sequence>MSESSVPKEPKINRAVIDIGTNSTRMLIFRKDKKGQLFRVNKSVRYTRMGQGVNKTKRLHPDAIKRNIEALEEYKNIAEDYEVKEMFIFGTSALRDAENSLEFIDLAAQKLGMKVEIISGEKEAEYGFIGVSQCFDEGLLIFDIGGGSTELIYGQGRNLIKMKSLDIGSVRSTEAFIENDPPKEEELNRLNQNAAEALERVLVDYEAYKPYKLIGIGGTATTVSTIKQKLKIYDSEQVHQSVVTKTELESIIRNLSSKTIDERRQIVGLEAKRADIIIAGTSILDNILKVTGKDSFVVCDYDNLEGAAYSRFLANKK</sequence>
<proteinExistence type="inferred from homology"/>
<dbReference type="Pfam" id="PF02541">
    <property type="entry name" value="Ppx-GppA"/>
    <property type="match status" value="1"/>
</dbReference>
<dbReference type="PANTHER" id="PTHR30005:SF0">
    <property type="entry name" value="RETROGRADE REGULATION PROTEIN 2"/>
    <property type="match status" value="1"/>
</dbReference>
<dbReference type="PANTHER" id="PTHR30005">
    <property type="entry name" value="EXOPOLYPHOSPHATASE"/>
    <property type="match status" value="1"/>
</dbReference>
<protein>
    <submittedName>
        <fullName evidence="3">Ppx/GppA family phosphatase</fullName>
    </submittedName>
</protein>
<dbReference type="KEGG" id="emt:CPZ25_009185"/>
<dbReference type="InterPro" id="IPR043129">
    <property type="entry name" value="ATPase_NBD"/>
</dbReference>
<dbReference type="Gene3D" id="3.30.420.40">
    <property type="match status" value="1"/>
</dbReference>
<dbReference type="GO" id="GO:0016462">
    <property type="term" value="F:pyrophosphatase activity"/>
    <property type="evidence" value="ECO:0007669"/>
    <property type="project" value="TreeGrafter"/>
</dbReference>
<dbReference type="AlphaFoldDB" id="A0A4P9C7I8"/>
<dbReference type="InterPro" id="IPR003695">
    <property type="entry name" value="Ppx_GppA_N"/>
</dbReference>
<dbReference type="Proteomes" id="UP000218387">
    <property type="component" value="Chromosome"/>
</dbReference>
<evidence type="ECO:0000259" key="2">
    <source>
        <dbReference type="Pfam" id="PF02541"/>
    </source>
</evidence>